<dbReference type="GO" id="GO:0008253">
    <property type="term" value="F:5'-nucleotidase activity"/>
    <property type="evidence" value="ECO:0007669"/>
    <property type="project" value="InterPro"/>
</dbReference>
<dbReference type="GO" id="GO:0009223">
    <property type="term" value="P:pyrimidine deoxyribonucleotide catabolic process"/>
    <property type="evidence" value="ECO:0007669"/>
    <property type="project" value="TreeGrafter"/>
</dbReference>
<dbReference type="Gene3D" id="3.40.50.1000">
    <property type="entry name" value="HAD superfamily/HAD-like"/>
    <property type="match status" value="1"/>
</dbReference>
<dbReference type="Pfam" id="PF06941">
    <property type="entry name" value="NT5C"/>
    <property type="match status" value="1"/>
</dbReference>
<gene>
    <name evidence="3" type="ORF">ECE50_022495</name>
</gene>
<protein>
    <submittedName>
        <fullName evidence="3">5'(3')-deoxyribonucleotidase</fullName>
    </submittedName>
</protein>
<dbReference type="PANTHER" id="PTHR16504">
    <property type="entry name" value="5'(3')-DEOXYRIBONUCLEOTIDASE"/>
    <property type="match status" value="1"/>
</dbReference>
<organism evidence="3 4">
    <name type="scientific">Chitinophaga solisilvae</name>
    <dbReference type="NCBI Taxonomy" id="1233460"/>
    <lineage>
        <taxon>Bacteria</taxon>
        <taxon>Pseudomonadati</taxon>
        <taxon>Bacteroidota</taxon>
        <taxon>Chitinophagia</taxon>
        <taxon>Chitinophagales</taxon>
        <taxon>Chitinophagaceae</taxon>
        <taxon>Chitinophaga</taxon>
    </lineage>
</organism>
<feature type="active site" description="Nucleophile" evidence="2">
    <location>
        <position position="7"/>
    </location>
</feature>
<dbReference type="OrthoDB" id="278110at2"/>
<evidence type="ECO:0000256" key="2">
    <source>
        <dbReference type="PIRSR" id="PIRSR610708-1"/>
    </source>
</evidence>
<dbReference type="SFLD" id="SFLDS00003">
    <property type="entry name" value="Haloacid_Dehalogenase"/>
    <property type="match status" value="1"/>
</dbReference>
<dbReference type="SFLD" id="SFLDG01126">
    <property type="entry name" value="C1.2:_Nucleotidase_Like"/>
    <property type="match status" value="1"/>
</dbReference>
<proteinExistence type="inferred from homology"/>
<dbReference type="SFLD" id="SFLDG01146">
    <property type="entry name" value="C1.2.2"/>
    <property type="match status" value="1"/>
</dbReference>
<comment type="caution">
    <text evidence="3">The sequence shown here is derived from an EMBL/GenBank/DDBJ whole genome shotgun (WGS) entry which is preliminary data.</text>
</comment>
<dbReference type="Gene3D" id="1.10.40.40">
    <property type="entry name" value="Deoxyribonucleotidase, domain 2"/>
    <property type="match status" value="1"/>
</dbReference>
<reference evidence="3" key="1">
    <citation type="submission" date="2020-05" db="EMBL/GenBank/DDBJ databases">
        <title>Chitinophaga laudate sp. nov., isolated from a tropical peat swamp.</title>
        <authorList>
            <person name="Goh C.B.S."/>
            <person name="Lee M.S."/>
            <person name="Parimannan S."/>
            <person name="Pasbakhsh P."/>
            <person name="Yule C.M."/>
            <person name="Rajandas H."/>
            <person name="Loke S."/>
            <person name="Croft L."/>
            <person name="Tan J.B.L."/>
        </authorList>
    </citation>
    <scope>NUCLEOTIDE SEQUENCE</scope>
    <source>
        <strain evidence="3">Mgbs1</strain>
    </source>
</reference>
<dbReference type="InterPro" id="IPR036412">
    <property type="entry name" value="HAD-like_sf"/>
</dbReference>
<dbReference type="InterPro" id="IPR023214">
    <property type="entry name" value="HAD_sf"/>
</dbReference>
<evidence type="ECO:0000313" key="4">
    <source>
        <dbReference type="Proteomes" id="UP000281028"/>
    </source>
</evidence>
<keyword evidence="4" id="KW-1185">Reference proteome</keyword>
<dbReference type="InterPro" id="IPR010708">
    <property type="entry name" value="5'(3')-deoxyribonucleotidase"/>
</dbReference>
<accession>A0A3S1AX66</accession>
<dbReference type="SUPFAM" id="SSF56784">
    <property type="entry name" value="HAD-like"/>
    <property type="match status" value="1"/>
</dbReference>
<sequence length="179" mass="20538">MARIAIDMDGVMADTTSHYLKYYEEEYGIRVDPATLAGAAEGEGFDDKEACRRYITSPGFFRTLPVMPGSQEVVKALYDKYEVFIVSAAMEFPLSLKEKLEWLNEHFPFISWQRVVFCGSKTIVDADIMIDDHDKNLRYFDGRKLIFSAPHNLHINDYQRVNSWEEVAAALLQEQLVKG</sequence>
<dbReference type="RefSeq" id="WP_127044184.1">
    <property type="nucleotide sequence ID" value="NZ_JAABOK010000007.1"/>
</dbReference>
<dbReference type="EMBL" id="RIAR02000001">
    <property type="protein sequence ID" value="NSL89628.1"/>
    <property type="molecule type" value="Genomic_DNA"/>
</dbReference>
<dbReference type="AlphaFoldDB" id="A0A3S1AX66"/>
<comment type="similarity">
    <text evidence="1">Belongs to the 5'(3')-deoxyribonucleotidase family.</text>
</comment>
<dbReference type="PANTHER" id="PTHR16504:SF4">
    <property type="entry name" value="5'(3')-DEOXYRIBONUCLEOTIDASE"/>
    <property type="match status" value="1"/>
</dbReference>
<evidence type="ECO:0000313" key="3">
    <source>
        <dbReference type="EMBL" id="NSL89628.1"/>
    </source>
</evidence>
<feature type="active site" description="Proton donor" evidence="2">
    <location>
        <position position="9"/>
    </location>
</feature>
<dbReference type="Proteomes" id="UP000281028">
    <property type="component" value="Unassembled WGS sequence"/>
</dbReference>
<name>A0A3S1AX66_9BACT</name>
<evidence type="ECO:0000256" key="1">
    <source>
        <dbReference type="ARBA" id="ARBA00009589"/>
    </source>
</evidence>